<reference evidence="1" key="1">
    <citation type="submission" date="2021-01" db="EMBL/GenBank/DDBJ databases">
        <authorList>
            <person name="Corre E."/>
            <person name="Pelletier E."/>
            <person name="Niang G."/>
            <person name="Scheremetjew M."/>
            <person name="Finn R."/>
            <person name="Kale V."/>
            <person name="Holt S."/>
            <person name="Cochrane G."/>
            <person name="Meng A."/>
            <person name="Brown T."/>
            <person name="Cohen L."/>
        </authorList>
    </citation>
    <scope>NUCLEOTIDE SEQUENCE</scope>
    <source>
        <strain evidence="1">CCMP127</strain>
    </source>
</reference>
<evidence type="ECO:0000313" key="1">
    <source>
        <dbReference type="EMBL" id="CAE0420827.1"/>
    </source>
</evidence>
<sequence length="151" mass="17183">MVFLDTGVDTIFDAVFLVGLFTRGAVQRSAQRQTRLTQSPFLFRRKYHVVLTEEYLSIGYSSSCVKRKTDKSQILSMEAIPHIKGVIDWGGYGIRKKLSTWETGYIARNGPGIRMRFLDSDGKEKYVTFSCFDPEKLVTLLDSSRALRSNV</sequence>
<organism evidence="1">
    <name type="scientific">Amphora coffeiformis</name>
    <dbReference type="NCBI Taxonomy" id="265554"/>
    <lineage>
        <taxon>Eukaryota</taxon>
        <taxon>Sar</taxon>
        <taxon>Stramenopiles</taxon>
        <taxon>Ochrophyta</taxon>
        <taxon>Bacillariophyta</taxon>
        <taxon>Bacillariophyceae</taxon>
        <taxon>Bacillariophycidae</taxon>
        <taxon>Thalassiophysales</taxon>
        <taxon>Catenulaceae</taxon>
        <taxon>Amphora</taxon>
    </lineage>
</organism>
<accession>A0A7S3LF08</accession>
<name>A0A7S3LF08_9STRA</name>
<dbReference type="AlphaFoldDB" id="A0A7S3LF08"/>
<dbReference type="EMBL" id="HBIM01023672">
    <property type="protein sequence ID" value="CAE0420827.1"/>
    <property type="molecule type" value="Transcribed_RNA"/>
</dbReference>
<protein>
    <submittedName>
        <fullName evidence="1">Uncharacterized protein</fullName>
    </submittedName>
</protein>
<gene>
    <name evidence="1" type="ORF">ACOF00016_LOCUS17509</name>
</gene>
<proteinExistence type="predicted"/>